<protein>
    <submittedName>
        <fullName evidence="3">Heterokaryon incompatibility protein-domain-containing protein</fullName>
    </submittedName>
</protein>
<feature type="domain" description="Heterokaryon incompatibility" evidence="2">
    <location>
        <begin position="230"/>
        <end position="383"/>
    </location>
</feature>
<evidence type="ECO:0000313" key="4">
    <source>
        <dbReference type="Proteomes" id="UP001273166"/>
    </source>
</evidence>
<dbReference type="EMBL" id="JAUDZG010000005">
    <property type="protein sequence ID" value="KAK3304224.1"/>
    <property type="molecule type" value="Genomic_DNA"/>
</dbReference>
<name>A0AAJ0GQE1_9PEZI</name>
<dbReference type="GeneID" id="87885859"/>
<feature type="region of interest" description="Disordered" evidence="1">
    <location>
        <begin position="558"/>
        <end position="597"/>
    </location>
</feature>
<organism evidence="3 4">
    <name type="scientific">Chaetomium strumarium</name>
    <dbReference type="NCBI Taxonomy" id="1170767"/>
    <lineage>
        <taxon>Eukaryota</taxon>
        <taxon>Fungi</taxon>
        <taxon>Dikarya</taxon>
        <taxon>Ascomycota</taxon>
        <taxon>Pezizomycotina</taxon>
        <taxon>Sordariomycetes</taxon>
        <taxon>Sordariomycetidae</taxon>
        <taxon>Sordariales</taxon>
        <taxon>Chaetomiaceae</taxon>
        <taxon>Chaetomium</taxon>
    </lineage>
</organism>
<proteinExistence type="predicted"/>
<evidence type="ECO:0000313" key="3">
    <source>
        <dbReference type="EMBL" id="KAK3304224.1"/>
    </source>
</evidence>
<dbReference type="PANTHER" id="PTHR33112">
    <property type="entry name" value="DOMAIN PROTEIN, PUTATIVE-RELATED"/>
    <property type="match status" value="1"/>
</dbReference>
<evidence type="ECO:0000259" key="2">
    <source>
        <dbReference type="Pfam" id="PF06985"/>
    </source>
</evidence>
<evidence type="ECO:0000256" key="1">
    <source>
        <dbReference type="SAM" id="MobiDB-lite"/>
    </source>
</evidence>
<comment type="caution">
    <text evidence="3">The sequence shown here is derived from an EMBL/GenBank/DDBJ whole genome shotgun (WGS) entry which is preliminary data.</text>
</comment>
<feature type="region of interest" description="Disordered" evidence="1">
    <location>
        <begin position="726"/>
        <end position="766"/>
    </location>
</feature>
<dbReference type="AlphaFoldDB" id="A0AAJ0GQE1"/>
<keyword evidence="4" id="KW-1185">Reference proteome</keyword>
<feature type="compositionally biased region" description="Polar residues" evidence="1">
    <location>
        <begin position="564"/>
        <end position="573"/>
    </location>
</feature>
<reference evidence="3" key="1">
    <citation type="journal article" date="2023" name="Mol. Phylogenet. Evol.">
        <title>Genome-scale phylogeny and comparative genomics of the fungal order Sordariales.</title>
        <authorList>
            <person name="Hensen N."/>
            <person name="Bonometti L."/>
            <person name="Westerberg I."/>
            <person name="Brannstrom I.O."/>
            <person name="Guillou S."/>
            <person name="Cros-Aarteil S."/>
            <person name="Calhoun S."/>
            <person name="Haridas S."/>
            <person name="Kuo A."/>
            <person name="Mondo S."/>
            <person name="Pangilinan J."/>
            <person name="Riley R."/>
            <person name="LaButti K."/>
            <person name="Andreopoulos B."/>
            <person name="Lipzen A."/>
            <person name="Chen C."/>
            <person name="Yan M."/>
            <person name="Daum C."/>
            <person name="Ng V."/>
            <person name="Clum A."/>
            <person name="Steindorff A."/>
            <person name="Ohm R.A."/>
            <person name="Martin F."/>
            <person name="Silar P."/>
            <person name="Natvig D.O."/>
            <person name="Lalanne C."/>
            <person name="Gautier V."/>
            <person name="Ament-Velasquez S.L."/>
            <person name="Kruys A."/>
            <person name="Hutchinson M.I."/>
            <person name="Powell A.J."/>
            <person name="Barry K."/>
            <person name="Miller A.N."/>
            <person name="Grigoriev I.V."/>
            <person name="Debuchy R."/>
            <person name="Gladieux P."/>
            <person name="Hiltunen Thoren M."/>
            <person name="Johannesson H."/>
        </authorList>
    </citation>
    <scope>NUCLEOTIDE SEQUENCE</scope>
    <source>
        <strain evidence="3">CBS 333.67</strain>
    </source>
</reference>
<feature type="compositionally biased region" description="Basic and acidic residues" evidence="1">
    <location>
        <begin position="730"/>
        <end position="742"/>
    </location>
</feature>
<gene>
    <name evidence="3" type="ORF">B0T15DRAFT_494702</name>
</gene>
<dbReference type="RefSeq" id="XP_062720004.1">
    <property type="nucleotide sequence ID" value="XM_062867030.1"/>
</dbReference>
<dbReference type="InterPro" id="IPR010730">
    <property type="entry name" value="HET"/>
</dbReference>
<dbReference type="Proteomes" id="UP001273166">
    <property type="component" value="Unassembled WGS sequence"/>
</dbReference>
<reference evidence="3" key="2">
    <citation type="submission" date="2023-06" db="EMBL/GenBank/DDBJ databases">
        <authorList>
            <consortium name="Lawrence Berkeley National Laboratory"/>
            <person name="Mondo S.J."/>
            <person name="Hensen N."/>
            <person name="Bonometti L."/>
            <person name="Westerberg I."/>
            <person name="Brannstrom I.O."/>
            <person name="Guillou S."/>
            <person name="Cros-Aarteil S."/>
            <person name="Calhoun S."/>
            <person name="Haridas S."/>
            <person name="Kuo A."/>
            <person name="Pangilinan J."/>
            <person name="Riley R."/>
            <person name="Labutti K."/>
            <person name="Andreopoulos B."/>
            <person name="Lipzen A."/>
            <person name="Chen C."/>
            <person name="Yanf M."/>
            <person name="Daum C."/>
            <person name="Ng V."/>
            <person name="Clum A."/>
            <person name="Steindorff A."/>
            <person name="Ohm R."/>
            <person name="Martin F."/>
            <person name="Silar P."/>
            <person name="Natvig D."/>
            <person name="Lalanne C."/>
            <person name="Gautier V."/>
            <person name="Ament-Velasquez S.L."/>
            <person name="Kruys A."/>
            <person name="Hutchinson M.I."/>
            <person name="Powell A.J."/>
            <person name="Barry K."/>
            <person name="Miller A.N."/>
            <person name="Grigoriev I.V."/>
            <person name="Debuchy R."/>
            <person name="Gladieux P."/>
            <person name="Thoren M.H."/>
            <person name="Johannesson H."/>
        </authorList>
    </citation>
    <scope>NUCLEOTIDE SEQUENCE</scope>
    <source>
        <strain evidence="3">CBS 333.67</strain>
    </source>
</reference>
<sequence length="842" mass="96137">MPAQDDLSQRKWWLKDPAVLDESDKSFLCETCRHINFRFMLFEKPMLDVRGDYEIPLGSYSDVLERQSCAFCRLVKAALDSSRNSEDEAVPTEHEGKPVMLSMDGTPLGTTLNASHPRLLSVFLTPDPQRKKGTPATKSGPTRQIQLLYQEGEGGEASARGSARGRPVDHEQLDYLLAMYWVRSCRLGWGVHKKEADSDELESRRKLPPNFRLIDAQGMRIVEADPSMQYVTLSYVWPKAPQLKLEMGNRDDLMGPGRPLAKPQFRDRIPQTIRDAMEICRRINDRYLWVDALCIIQDDDRIDGDKSAQIRAMDIIYGASVLTIAATCGNGAEASLPGVSAGPRKLIQRMEIVQGLRLANRPWDFDKSVSESKWNTRAWTFQERVLSKRTLFITPQMMFFRCDHSPSLAQEDLNVEPEVRRRVTWPMDDTGEDRIPIHGSINTETYRRTVENFTSRDITKKCDILNAFRGIEARMEPIFRSGFLYGLPQSELDYGLMWEPVGEIKRRVCRDVDCKNLGCPSPNSLDPIFPSWSWAGWEGAVTYPLRDRLSRVRWVESRPGVAGQASTEQTFTSAEYRGPSPQDGNGGTSTSTTESEWWEEWQQDKTKRGIRFFHHPSDPDAWFLNPTAPGPRRGPNCDPDTPQHLWLEAQTLQVNMSRDWNPQSTAVLHAGTREDTMPPVWQLSLQNDDRKLMGYFRVPTHLANELSHEKKYSAVRIARVRAHYLTPQQIRERKKDGKEDPRPLPAEPAASTTTDHGFERDSDEDDDVLTEAASYPDEVSTEDAAHPLPFDRQRYDAYKPFCMYEFLFVERVGNVAFRLGTGMMHVDAWAQEKLETEILTLA</sequence>
<dbReference type="Pfam" id="PF06985">
    <property type="entry name" value="HET"/>
    <property type="match status" value="1"/>
</dbReference>
<dbReference type="PANTHER" id="PTHR33112:SF12">
    <property type="entry name" value="HETEROKARYON INCOMPATIBILITY DOMAIN-CONTAINING PROTEIN"/>
    <property type="match status" value="1"/>
</dbReference>
<accession>A0AAJ0GQE1</accession>